<evidence type="ECO:0000313" key="2">
    <source>
        <dbReference type="EMBL" id="KAJ4964877.1"/>
    </source>
</evidence>
<keyword evidence="1" id="KW-0812">Transmembrane</keyword>
<dbReference type="AlphaFoldDB" id="A0A9Q0K6J9"/>
<keyword evidence="1" id="KW-0472">Membrane</keyword>
<evidence type="ECO:0000256" key="1">
    <source>
        <dbReference type="SAM" id="Phobius"/>
    </source>
</evidence>
<keyword evidence="1" id="KW-1133">Transmembrane helix</keyword>
<proteinExistence type="predicted"/>
<dbReference type="Proteomes" id="UP001141806">
    <property type="component" value="Unassembled WGS sequence"/>
</dbReference>
<comment type="caution">
    <text evidence="2">The sequence shown here is derived from an EMBL/GenBank/DDBJ whole genome shotgun (WGS) entry which is preliminary data.</text>
</comment>
<accession>A0A9Q0K6J9</accession>
<organism evidence="2 3">
    <name type="scientific">Protea cynaroides</name>
    <dbReference type="NCBI Taxonomy" id="273540"/>
    <lineage>
        <taxon>Eukaryota</taxon>
        <taxon>Viridiplantae</taxon>
        <taxon>Streptophyta</taxon>
        <taxon>Embryophyta</taxon>
        <taxon>Tracheophyta</taxon>
        <taxon>Spermatophyta</taxon>
        <taxon>Magnoliopsida</taxon>
        <taxon>Proteales</taxon>
        <taxon>Proteaceae</taxon>
        <taxon>Protea</taxon>
    </lineage>
</organism>
<feature type="transmembrane region" description="Helical" evidence="1">
    <location>
        <begin position="96"/>
        <end position="119"/>
    </location>
</feature>
<sequence>MRGVAGQLVRTLYRTTKQGQPLQHSWKIIRNRRAIVLHSKRELHIILLNGNQSPNRQHPAKNRLHFLCHYSFHRETLFPDSQKSTETKQHGSRLNILLRTAFIFCVITVMGSAVADAVFNNDYLLVLVRTGWIQSVVSCRSCAISSGCNIVLVGEVRISPQ</sequence>
<dbReference type="EMBL" id="JAMYWD010000007">
    <property type="protein sequence ID" value="KAJ4964877.1"/>
    <property type="molecule type" value="Genomic_DNA"/>
</dbReference>
<evidence type="ECO:0000313" key="3">
    <source>
        <dbReference type="Proteomes" id="UP001141806"/>
    </source>
</evidence>
<keyword evidence="3" id="KW-1185">Reference proteome</keyword>
<protein>
    <submittedName>
        <fullName evidence="2">Uncharacterized protein</fullName>
    </submittedName>
</protein>
<reference evidence="2" key="1">
    <citation type="journal article" date="2023" name="Plant J.">
        <title>The genome of the king protea, Protea cynaroides.</title>
        <authorList>
            <person name="Chang J."/>
            <person name="Duong T.A."/>
            <person name="Schoeman C."/>
            <person name="Ma X."/>
            <person name="Roodt D."/>
            <person name="Barker N."/>
            <person name="Li Z."/>
            <person name="Van de Peer Y."/>
            <person name="Mizrachi E."/>
        </authorList>
    </citation>
    <scope>NUCLEOTIDE SEQUENCE</scope>
    <source>
        <tissue evidence="2">Young leaves</tissue>
    </source>
</reference>
<name>A0A9Q0K6J9_9MAGN</name>
<gene>
    <name evidence="2" type="ORF">NE237_016726</name>
</gene>